<proteinExistence type="predicted"/>
<dbReference type="CDD" id="cd10568">
    <property type="entry name" value="SWIB_like"/>
    <property type="match status" value="1"/>
</dbReference>
<sequence length="438" mass="50543">MSRSRQSQTPQHRQQQVPPQGQTPQNQQQQQQQHHHIPPQGITAVQSRPTNANISDSIAKIIPEVELYRKLQEAEKRIDILTARKLNNLQENINKVPLQKELLRIFIYNTATNQPWQLQGQSLQPQTVEPEWTLRIEGRLVNDEKPEDLKRRKFSSFLSGISIDILPNITQPQPQDSNPIPRENVIEWHDPIDPNTHKVDFDGLDVKRKGAENLKTKITIQPKDLPIRLLASLELSSLLGVNEITQHDAVYSIWQYIQYNNLQAAEDKRIINCDNNLSRLFGVPRFNFSSVLELLSKHLKPKPPIEIDYEIQVNKASTLGEVVIDIEVSVQDFNTEEAIRNESKVKLNEVDNSVNELNTKIQLGLQGLNNSYRKFEFYNDLSNDPVNFLREFNESNAKLLKILSGDDHYNEYDVRKSEYYTDDLLTENIDVLLKAGRI</sequence>
<comment type="caution">
    <text evidence="4">The sequence shown here is derived from an EMBL/GenBank/DDBJ whole genome shotgun (WGS) entry which is preliminary data.</text>
</comment>
<dbReference type="OrthoDB" id="10263741at2759"/>
<dbReference type="PANTHER" id="PTHR13844">
    <property type="entry name" value="SWI/SNF-RELATED MATRIX-ASSOCIATED ACTIN-DEPENDENT REGULATOR OF CHROMATIN SUBFAMILY D"/>
    <property type="match status" value="1"/>
</dbReference>
<accession>A0A9P8PXF0</accession>
<dbReference type="Proteomes" id="UP000769528">
    <property type="component" value="Unassembled WGS sequence"/>
</dbReference>
<dbReference type="SUPFAM" id="SSF47592">
    <property type="entry name" value="SWIB/MDM2 domain"/>
    <property type="match status" value="1"/>
</dbReference>
<keyword evidence="5" id="KW-1185">Reference proteome</keyword>
<dbReference type="InterPro" id="IPR019835">
    <property type="entry name" value="SWIB_domain"/>
</dbReference>
<evidence type="ECO:0000256" key="2">
    <source>
        <dbReference type="SAM" id="MobiDB-lite"/>
    </source>
</evidence>
<dbReference type="InterPro" id="IPR003121">
    <property type="entry name" value="SWIB_MDM2_domain"/>
</dbReference>
<feature type="region of interest" description="Disordered" evidence="2">
    <location>
        <begin position="1"/>
        <end position="38"/>
    </location>
</feature>
<protein>
    <recommendedName>
        <fullName evidence="3">DM2 domain-containing protein</fullName>
    </recommendedName>
</protein>
<dbReference type="SMART" id="SM00151">
    <property type="entry name" value="SWIB"/>
    <property type="match status" value="1"/>
</dbReference>
<reference evidence="4" key="1">
    <citation type="journal article" date="2021" name="Open Biol.">
        <title>Shared evolutionary footprints suggest mitochondrial oxidative damage underlies multiple complex I losses in fungi.</title>
        <authorList>
            <person name="Schikora-Tamarit M.A."/>
            <person name="Marcet-Houben M."/>
            <person name="Nosek J."/>
            <person name="Gabaldon T."/>
        </authorList>
    </citation>
    <scope>NUCLEOTIDE SEQUENCE</scope>
    <source>
        <strain evidence="4">CBS6341</strain>
    </source>
</reference>
<evidence type="ECO:0000256" key="1">
    <source>
        <dbReference type="SAM" id="Coils"/>
    </source>
</evidence>
<dbReference type="Gene3D" id="1.10.245.10">
    <property type="entry name" value="SWIB/MDM2 domain"/>
    <property type="match status" value="1"/>
</dbReference>
<evidence type="ECO:0000259" key="3">
    <source>
        <dbReference type="PROSITE" id="PS51925"/>
    </source>
</evidence>
<dbReference type="PROSITE" id="PS51925">
    <property type="entry name" value="SWIB_MDM2"/>
    <property type="match status" value="1"/>
</dbReference>
<dbReference type="EMBL" id="JAEUBF010000322">
    <property type="protein sequence ID" value="KAH3679320.1"/>
    <property type="molecule type" value="Genomic_DNA"/>
</dbReference>
<reference evidence="4" key="2">
    <citation type="submission" date="2021-01" db="EMBL/GenBank/DDBJ databases">
        <authorList>
            <person name="Schikora-Tamarit M.A."/>
        </authorList>
    </citation>
    <scope>NUCLEOTIDE SEQUENCE</scope>
    <source>
        <strain evidence="4">CBS6341</strain>
    </source>
</reference>
<organism evidence="4 5">
    <name type="scientific">Wickerhamomyces mucosus</name>
    <dbReference type="NCBI Taxonomy" id="1378264"/>
    <lineage>
        <taxon>Eukaryota</taxon>
        <taxon>Fungi</taxon>
        <taxon>Dikarya</taxon>
        <taxon>Ascomycota</taxon>
        <taxon>Saccharomycotina</taxon>
        <taxon>Saccharomycetes</taxon>
        <taxon>Phaffomycetales</taxon>
        <taxon>Wickerhamomycetaceae</taxon>
        <taxon>Wickerhamomyces</taxon>
    </lineage>
</organism>
<feature type="coiled-coil region" evidence="1">
    <location>
        <begin position="64"/>
        <end position="91"/>
    </location>
</feature>
<gene>
    <name evidence="4" type="ORF">WICMUC_001060</name>
</gene>
<feature type="domain" description="DM2" evidence="3">
    <location>
        <begin position="224"/>
        <end position="301"/>
    </location>
</feature>
<dbReference type="AlphaFoldDB" id="A0A9P8PXF0"/>
<evidence type="ECO:0000313" key="5">
    <source>
        <dbReference type="Proteomes" id="UP000769528"/>
    </source>
</evidence>
<name>A0A9P8PXF0_9ASCO</name>
<feature type="compositionally biased region" description="Low complexity" evidence="2">
    <location>
        <begin position="1"/>
        <end position="32"/>
    </location>
</feature>
<keyword evidence="1" id="KW-0175">Coiled coil</keyword>
<dbReference type="InterPro" id="IPR036885">
    <property type="entry name" value="SWIB_MDM2_dom_sf"/>
</dbReference>
<dbReference type="Pfam" id="PF02201">
    <property type="entry name" value="SWIB"/>
    <property type="match status" value="1"/>
</dbReference>
<evidence type="ECO:0000313" key="4">
    <source>
        <dbReference type="EMBL" id="KAH3679320.1"/>
    </source>
</evidence>